<dbReference type="InterPro" id="IPR002935">
    <property type="entry name" value="SAM_O-MeTrfase"/>
</dbReference>
<feature type="binding site" evidence="4">
    <location>
        <position position="157"/>
    </location>
    <ligand>
        <name>Mg(2+)</name>
        <dbReference type="ChEBI" id="CHEBI:18420"/>
    </ligand>
</feature>
<dbReference type="PROSITE" id="PS51682">
    <property type="entry name" value="SAM_OMT_I"/>
    <property type="match status" value="1"/>
</dbReference>
<keyword evidence="4" id="KW-0479">Metal-binding</keyword>
<name>A0A2U1K4S1_9BACI</name>
<protein>
    <recommendedName>
        <fullName evidence="4">tRNA 5-hydroxyuridine methyltransferase</fullName>
        <ecNumber evidence="4">2.1.1.-</ecNumber>
    </recommendedName>
    <alternativeName>
        <fullName evidence="4">ho5U methyltransferase</fullName>
    </alternativeName>
</protein>
<feature type="binding site" evidence="4">
    <location>
        <begin position="110"/>
        <end position="111"/>
    </location>
    <ligand>
        <name>S-adenosyl-L-methionine</name>
        <dbReference type="ChEBI" id="CHEBI:59789"/>
    </ligand>
</feature>
<evidence type="ECO:0000256" key="3">
    <source>
        <dbReference type="ARBA" id="ARBA00022691"/>
    </source>
</evidence>
<dbReference type="EMBL" id="QCZG01000008">
    <property type="protein sequence ID" value="PWA12520.1"/>
    <property type="molecule type" value="Genomic_DNA"/>
</dbReference>
<comment type="similarity">
    <text evidence="4">Belongs to the class I-like SAM-binding methyltransferase superfamily. Cation-dependent O-methyltransferase family.</text>
</comment>
<dbReference type="RefSeq" id="WP_116553937.1">
    <property type="nucleotide sequence ID" value="NZ_QCZG01000008.1"/>
</dbReference>
<dbReference type="EC" id="2.1.1.-" evidence="4"/>
<dbReference type="GO" id="GO:0008171">
    <property type="term" value="F:O-methyltransferase activity"/>
    <property type="evidence" value="ECO:0007669"/>
    <property type="project" value="InterPro"/>
</dbReference>
<dbReference type="PANTHER" id="PTHR10509:SF14">
    <property type="entry name" value="CAFFEOYL-COA O-METHYLTRANSFERASE 3-RELATED"/>
    <property type="match status" value="1"/>
</dbReference>
<sequence>MSNELEKYLSTLHRCSDPTIKKIKSYAKEHRIPILQDTSMEILLSLLRIKRPEAILEIGTAIGYSAIRMAKTLPNSTIVSVDIDEERLSVAKDNLLEASVADRVVLIHGEAVEQAEQLRVHAPYDFIFIDAAKGQYQRYFETFQAMLASDGIILSDNVLYRGMVAGEEPLLKRYETAVKKLRLYNEFLANHSDFDTTFYPVGDGLAVSIKKID</sequence>
<dbReference type="PANTHER" id="PTHR10509">
    <property type="entry name" value="O-METHYLTRANSFERASE-RELATED"/>
    <property type="match status" value="1"/>
</dbReference>
<keyword evidence="1 4" id="KW-0489">Methyltransferase</keyword>
<comment type="subunit">
    <text evidence="4">Homodimer.</text>
</comment>
<keyword evidence="3 4" id="KW-0949">S-adenosyl-L-methionine</keyword>
<dbReference type="Gene3D" id="3.40.50.150">
    <property type="entry name" value="Vaccinia Virus protein VP39"/>
    <property type="match status" value="1"/>
</dbReference>
<dbReference type="Proteomes" id="UP000245998">
    <property type="component" value="Unassembled WGS sequence"/>
</dbReference>
<comment type="caution">
    <text evidence="5">The sequence shown here is derived from an EMBL/GenBank/DDBJ whole genome shotgun (WGS) entry which is preliminary data.</text>
</comment>
<evidence type="ECO:0000313" key="6">
    <source>
        <dbReference type="Proteomes" id="UP000245998"/>
    </source>
</evidence>
<gene>
    <name evidence="4" type="primary">trmR</name>
    <name evidence="5" type="ORF">DCC39_05775</name>
</gene>
<feature type="binding site" evidence="4">
    <location>
        <position position="130"/>
    </location>
    <ligand>
        <name>S-adenosyl-L-methionine</name>
        <dbReference type="ChEBI" id="CHEBI:59789"/>
    </ligand>
</feature>
<evidence type="ECO:0000256" key="2">
    <source>
        <dbReference type="ARBA" id="ARBA00022679"/>
    </source>
</evidence>
<dbReference type="GO" id="GO:0030488">
    <property type="term" value="P:tRNA methylation"/>
    <property type="evidence" value="ECO:0007669"/>
    <property type="project" value="UniProtKB-UniRule"/>
</dbReference>
<feature type="binding site" evidence="4">
    <location>
        <position position="130"/>
    </location>
    <ligand>
        <name>Mg(2+)</name>
        <dbReference type="ChEBI" id="CHEBI:18420"/>
    </ligand>
</feature>
<dbReference type="Pfam" id="PF01596">
    <property type="entry name" value="Methyltransf_3"/>
    <property type="match status" value="1"/>
</dbReference>
<accession>A0A2U1K4S1</accession>
<evidence type="ECO:0000256" key="1">
    <source>
        <dbReference type="ARBA" id="ARBA00022603"/>
    </source>
</evidence>
<evidence type="ECO:0000313" key="5">
    <source>
        <dbReference type="EMBL" id="PWA12520.1"/>
    </source>
</evidence>
<dbReference type="InterPro" id="IPR050362">
    <property type="entry name" value="Cation-dep_OMT"/>
</dbReference>
<dbReference type="InterPro" id="IPR043675">
    <property type="entry name" value="TrmR_methyltr"/>
</dbReference>
<reference evidence="5 6" key="1">
    <citation type="submission" date="2018-04" db="EMBL/GenBank/DDBJ databases">
        <title>Camelliibacillus theae gen. nov., sp. nov., isolated from Pu'er tea.</title>
        <authorList>
            <person name="Niu L."/>
        </authorList>
    </citation>
    <scope>NUCLEOTIDE SEQUENCE [LARGE SCALE GENOMIC DNA]</scope>
    <source>
        <strain evidence="5 6">T8</strain>
    </source>
</reference>
<dbReference type="GO" id="GO:0008757">
    <property type="term" value="F:S-adenosylmethionine-dependent methyltransferase activity"/>
    <property type="evidence" value="ECO:0007669"/>
    <property type="project" value="TreeGrafter"/>
</dbReference>
<keyword evidence="4" id="KW-0819">tRNA processing</keyword>
<evidence type="ECO:0000256" key="4">
    <source>
        <dbReference type="HAMAP-Rule" id="MF_02217"/>
    </source>
</evidence>
<dbReference type="CDD" id="cd02440">
    <property type="entry name" value="AdoMet_MTases"/>
    <property type="match status" value="1"/>
</dbReference>
<comment type="function">
    <text evidence="4">Catalyzes the methylation of 5-hydroxyuridine (ho5U) to form 5-methoxyuridine (mo5U) at position 34 in tRNAs.</text>
</comment>
<dbReference type="SUPFAM" id="SSF53335">
    <property type="entry name" value="S-adenosyl-L-methionine-dependent methyltransferases"/>
    <property type="match status" value="1"/>
</dbReference>
<keyword evidence="6" id="KW-1185">Reference proteome</keyword>
<feature type="binding site" evidence="4">
    <location>
        <position position="65"/>
    </location>
    <ligand>
        <name>S-adenosyl-L-methionine</name>
        <dbReference type="ChEBI" id="CHEBI:59789"/>
    </ligand>
</feature>
<organism evidence="5 6">
    <name type="scientific">Pueribacillus theae</name>
    <dbReference type="NCBI Taxonomy" id="2171751"/>
    <lineage>
        <taxon>Bacteria</taxon>
        <taxon>Bacillati</taxon>
        <taxon>Bacillota</taxon>
        <taxon>Bacilli</taxon>
        <taxon>Bacillales</taxon>
        <taxon>Bacillaceae</taxon>
        <taxon>Pueribacillus</taxon>
    </lineage>
</organism>
<feature type="binding site" evidence="4">
    <location>
        <position position="82"/>
    </location>
    <ligand>
        <name>S-adenosyl-L-methionine</name>
        <dbReference type="ChEBI" id="CHEBI:59789"/>
    </ligand>
</feature>
<dbReference type="GO" id="GO:0000287">
    <property type="term" value="F:magnesium ion binding"/>
    <property type="evidence" value="ECO:0007669"/>
    <property type="project" value="UniProtKB-UniRule"/>
</dbReference>
<dbReference type="AlphaFoldDB" id="A0A2U1K4S1"/>
<dbReference type="InterPro" id="IPR029063">
    <property type="entry name" value="SAM-dependent_MTases_sf"/>
</dbReference>
<feature type="binding site" evidence="4">
    <location>
        <position position="35"/>
    </location>
    <ligand>
        <name>S-adenosyl-L-methionine</name>
        <dbReference type="ChEBI" id="CHEBI:59789"/>
    </ligand>
</feature>
<feature type="binding site" evidence="4">
    <location>
        <position position="156"/>
    </location>
    <ligand>
        <name>Mg(2+)</name>
        <dbReference type="ChEBI" id="CHEBI:18420"/>
    </ligand>
</feature>
<dbReference type="OrthoDB" id="9799672at2"/>
<keyword evidence="4" id="KW-0460">Magnesium</keyword>
<dbReference type="HAMAP" id="MF_02217">
    <property type="entry name" value="TrmR_methyltr"/>
    <property type="match status" value="1"/>
</dbReference>
<comment type="catalytic activity">
    <reaction evidence="4">
        <text>5-hydroxyuridine(34) in tRNA + S-adenosyl-L-methionine = 5-methoxyuridine(34) in tRNA + S-adenosyl-L-homocysteine + H(+)</text>
        <dbReference type="Rhea" id="RHEA:60524"/>
        <dbReference type="Rhea" id="RHEA-COMP:13381"/>
        <dbReference type="Rhea" id="RHEA-COMP:15591"/>
        <dbReference type="ChEBI" id="CHEBI:15378"/>
        <dbReference type="ChEBI" id="CHEBI:57856"/>
        <dbReference type="ChEBI" id="CHEBI:59789"/>
        <dbReference type="ChEBI" id="CHEBI:136877"/>
        <dbReference type="ChEBI" id="CHEBI:143860"/>
    </reaction>
</comment>
<dbReference type="GO" id="GO:0016300">
    <property type="term" value="F:tRNA (uridine) methyltransferase activity"/>
    <property type="evidence" value="ECO:0007669"/>
    <property type="project" value="UniProtKB-UniRule"/>
</dbReference>
<keyword evidence="2 4" id="KW-0808">Transferase</keyword>
<proteinExistence type="inferred from homology"/>